<dbReference type="Pfam" id="PF13181">
    <property type="entry name" value="TPR_8"/>
    <property type="match status" value="1"/>
</dbReference>
<dbReference type="PANTHER" id="PTHR44858">
    <property type="entry name" value="TETRATRICOPEPTIDE REPEAT PROTEIN 6"/>
    <property type="match status" value="1"/>
</dbReference>
<dbReference type="InterPro" id="IPR050498">
    <property type="entry name" value="Ycf3"/>
</dbReference>
<proteinExistence type="predicted"/>
<dbReference type="InterPro" id="IPR019734">
    <property type="entry name" value="TPR_rpt"/>
</dbReference>
<dbReference type="Pfam" id="PF13414">
    <property type="entry name" value="TPR_11"/>
    <property type="match status" value="1"/>
</dbReference>
<keyword evidence="2" id="KW-0802">TPR repeat</keyword>
<dbReference type="SUPFAM" id="SSF48452">
    <property type="entry name" value="TPR-like"/>
    <property type="match status" value="1"/>
</dbReference>
<evidence type="ECO:0000256" key="1">
    <source>
        <dbReference type="ARBA" id="ARBA00022737"/>
    </source>
</evidence>
<keyword evidence="1" id="KW-0677">Repeat</keyword>
<evidence type="ECO:0000313" key="3">
    <source>
        <dbReference type="EMBL" id="VAW57481.1"/>
    </source>
</evidence>
<dbReference type="Gene3D" id="1.25.40.10">
    <property type="entry name" value="Tetratricopeptide repeat domain"/>
    <property type="match status" value="1"/>
</dbReference>
<dbReference type="PANTHER" id="PTHR44858:SF1">
    <property type="entry name" value="UDP-N-ACETYLGLUCOSAMINE--PEPTIDE N-ACETYLGLUCOSAMINYLTRANSFERASE SPINDLY-RELATED"/>
    <property type="match status" value="1"/>
</dbReference>
<dbReference type="SMART" id="SM00028">
    <property type="entry name" value="TPR"/>
    <property type="match status" value="2"/>
</dbReference>
<gene>
    <name evidence="3" type="ORF">MNBD_GAMMA07-1186</name>
</gene>
<evidence type="ECO:0000256" key="2">
    <source>
        <dbReference type="ARBA" id="ARBA00022803"/>
    </source>
</evidence>
<name>A0A3B0WQ80_9ZZZZ</name>
<dbReference type="PROSITE" id="PS50005">
    <property type="entry name" value="TPR"/>
    <property type="match status" value="2"/>
</dbReference>
<organism evidence="3">
    <name type="scientific">hydrothermal vent metagenome</name>
    <dbReference type="NCBI Taxonomy" id="652676"/>
    <lineage>
        <taxon>unclassified sequences</taxon>
        <taxon>metagenomes</taxon>
        <taxon>ecological metagenomes</taxon>
    </lineage>
</organism>
<accession>A0A3B0WQ80</accession>
<dbReference type="EMBL" id="UOFF01000403">
    <property type="protein sequence ID" value="VAW57481.1"/>
    <property type="molecule type" value="Genomic_DNA"/>
</dbReference>
<dbReference type="InterPro" id="IPR011990">
    <property type="entry name" value="TPR-like_helical_dom_sf"/>
</dbReference>
<dbReference type="AlphaFoldDB" id="A0A3B0WQ80"/>
<reference evidence="3" key="1">
    <citation type="submission" date="2018-06" db="EMBL/GenBank/DDBJ databases">
        <authorList>
            <person name="Zhirakovskaya E."/>
        </authorList>
    </citation>
    <scope>NUCLEOTIDE SEQUENCE</scope>
</reference>
<sequence length="222" mass="24585">MCLSHINRLFGLSLLTLMLASCATTSGDRDEHGDMGSGDNGAEIDAGVVNDPLKGGLWNKKLWEGAPKPYVDGLKAAQRGQSNAAMKLFRKSMFDFPDFAPAYTNLGLQQLKLNDLTAAKESLNKSLKIAPNDAVVYNHLGVIARMNGKFDTALKHYKKAIELKSDYANAHLNIGVLLDLYLYELKSALKHYEIYQSIISKKDATVTKWIVEIKRRIAKGKK</sequence>
<protein>
    <submittedName>
        <fullName evidence="3">Uncharacterized protein</fullName>
    </submittedName>
</protein>